<sequence>MGHEGYIYTHAQQITATVPLGPALASMLYLAQRTSQHANSTSSRIQQLTLHGPRPNRSRSRHHTTITAATAHRRGPVHASASRRRTTAFASPTKLVRSDQLRASSHATRSRVSELPTPSPRGITESVAVTHSISYLLTKLPGTRRLTTNRPTQILATTSAQFTVTAKYTFCSSQPAAPTARDNHTGGYNLNRSSTQSEIDEPNSHSFTMISSAWPSPDSKLPSVQLSTQMLPALASNILLSTDHAPIDHTPDSLQQLLQQQLTAVDQFTHRPAHTEQQLSLPPLNLRTRTSSEHSVLVQIVAPGDPEVCWKGCPRCIPCAMEFLFRRMLAGYVSGRCPEVTCLTNGVFPRSR</sequence>
<feature type="compositionally biased region" description="Polar residues" evidence="1">
    <location>
        <begin position="38"/>
        <end position="49"/>
    </location>
</feature>
<dbReference type="AlphaFoldDB" id="A0A2Z7B2P2"/>
<feature type="compositionally biased region" description="Basic residues" evidence="1">
    <location>
        <begin position="71"/>
        <end position="86"/>
    </location>
</feature>
<evidence type="ECO:0000313" key="2">
    <source>
        <dbReference type="EMBL" id="KZV28181.1"/>
    </source>
</evidence>
<dbReference type="Proteomes" id="UP000250235">
    <property type="component" value="Unassembled WGS sequence"/>
</dbReference>
<dbReference type="EMBL" id="KV010166">
    <property type="protein sequence ID" value="KZV28181.1"/>
    <property type="molecule type" value="Genomic_DNA"/>
</dbReference>
<proteinExistence type="predicted"/>
<feature type="region of interest" description="Disordered" evidence="1">
    <location>
        <begin position="38"/>
        <end position="123"/>
    </location>
</feature>
<accession>A0A2Z7B2P2</accession>
<protein>
    <submittedName>
        <fullName evidence="2">Uncharacterized protein</fullName>
    </submittedName>
</protein>
<feature type="compositionally biased region" description="Basic residues" evidence="1">
    <location>
        <begin position="54"/>
        <end position="64"/>
    </location>
</feature>
<evidence type="ECO:0000256" key="1">
    <source>
        <dbReference type="SAM" id="MobiDB-lite"/>
    </source>
</evidence>
<reference evidence="2 3" key="1">
    <citation type="journal article" date="2015" name="Proc. Natl. Acad. Sci. U.S.A.">
        <title>The resurrection genome of Boea hygrometrica: A blueprint for survival of dehydration.</title>
        <authorList>
            <person name="Xiao L."/>
            <person name="Yang G."/>
            <person name="Zhang L."/>
            <person name="Yang X."/>
            <person name="Zhao S."/>
            <person name="Ji Z."/>
            <person name="Zhou Q."/>
            <person name="Hu M."/>
            <person name="Wang Y."/>
            <person name="Chen M."/>
            <person name="Xu Y."/>
            <person name="Jin H."/>
            <person name="Xiao X."/>
            <person name="Hu G."/>
            <person name="Bao F."/>
            <person name="Hu Y."/>
            <person name="Wan P."/>
            <person name="Li L."/>
            <person name="Deng X."/>
            <person name="Kuang T."/>
            <person name="Xiang C."/>
            <person name="Zhu J.K."/>
            <person name="Oliver M.J."/>
            <person name="He Y."/>
        </authorList>
    </citation>
    <scope>NUCLEOTIDE SEQUENCE [LARGE SCALE GENOMIC DNA]</scope>
    <source>
        <strain evidence="3">cv. XS01</strain>
    </source>
</reference>
<evidence type="ECO:0000313" key="3">
    <source>
        <dbReference type="Proteomes" id="UP000250235"/>
    </source>
</evidence>
<keyword evidence="3" id="KW-1185">Reference proteome</keyword>
<gene>
    <name evidence="2" type="ORF">F511_25778</name>
</gene>
<organism evidence="2 3">
    <name type="scientific">Dorcoceras hygrometricum</name>
    <dbReference type="NCBI Taxonomy" id="472368"/>
    <lineage>
        <taxon>Eukaryota</taxon>
        <taxon>Viridiplantae</taxon>
        <taxon>Streptophyta</taxon>
        <taxon>Embryophyta</taxon>
        <taxon>Tracheophyta</taxon>
        <taxon>Spermatophyta</taxon>
        <taxon>Magnoliopsida</taxon>
        <taxon>eudicotyledons</taxon>
        <taxon>Gunneridae</taxon>
        <taxon>Pentapetalae</taxon>
        <taxon>asterids</taxon>
        <taxon>lamiids</taxon>
        <taxon>Lamiales</taxon>
        <taxon>Gesneriaceae</taxon>
        <taxon>Didymocarpoideae</taxon>
        <taxon>Trichosporeae</taxon>
        <taxon>Loxocarpinae</taxon>
        <taxon>Dorcoceras</taxon>
    </lineage>
</organism>
<name>A0A2Z7B2P2_9LAMI</name>